<proteinExistence type="predicted"/>
<dbReference type="EMBL" id="HACG01001524">
    <property type="protein sequence ID" value="CEK48389.1"/>
    <property type="molecule type" value="Transcribed_RNA"/>
</dbReference>
<protein>
    <submittedName>
        <fullName evidence="1">Uncharacterized protein</fullName>
    </submittedName>
</protein>
<evidence type="ECO:0000313" key="1">
    <source>
        <dbReference type="EMBL" id="CEK48389.1"/>
    </source>
</evidence>
<dbReference type="AlphaFoldDB" id="A0A0B6XWW4"/>
<organism evidence="1">
    <name type="scientific">Arion vulgaris</name>
    <dbReference type="NCBI Taxonomy" id="1028688"/>
    <lineage>
        <taxon>Eukaryota</taxon>
        <taxon>Metazoa</taxon>
        <taxon>Spiralia</taxon>
        <taxon>Lophotrochozoa</taxon>
        <taxon>Mollusca</taxon>
        <taxon>Gastropoda</taxon>
        <taxon>Heterobranchia</taxon>
        <taxon>Euthyneura</taxon>
        <taxon>Panpulmonata</taxon>
        <taxon>Eupulmonata</taxon>
        <taxon>Stylommatophora</taxon>
        <taxon>Helicina</taxon>
        <taxon>Arionoidea</taxon>
        <taxon>Arionidae</taxon>
        <taxon>Arion</taxon>
    </lineage>
</organism>
<sequence>TSKAEGNVFLQVQSSHLIGNNTIVSAQSHSFVGKSTTLLPESQYTTESQAATSQKIERCLGVDQVVLACEKDCSD</sequence>
<feature type="non-terminal residue" evidence="1">
    <location>
        <position position="75"/>
    </location>
</feature>
<gene>
    <name evidence="1" type="primary">ORF3838</name>
</gene>
<reference evidence="1" key="1">
    <citation type="submission" date="2014-12" db="EMBL/GenBank/DDBJ databases">
        <title>Insight into the proteome of Arion vulgaris.</title>
        <authorList>
            <person name="Aradska J."/>
            <person name="Bulat T."/>
            <person name="Smidak R."/>
            <person name="Sarate P."/>
            <person name="Gangsoo J."/>
            <person name="Sialana F."/>
            <person name="Bilban M."/>
            <person name="Lubec G."/>
        </authorList>
    </citation>
    <scope>NUCLEOTIDE SEQUENCE</scope>
    <source>
        <tissue evidence="1">Skin</tissue>
    </source>
</reference>
<feature type="non-terminal residue" evidence="1">
    <location>
        <position position="1"/>
    </location>
</feature>
<accession>A0A0B6XWW4</accession>
<name>A0A0B6XWW4_9EUPU</name>